<evidence type="ECO:0000313" key="3">
    <source>
        <dbReference type="EMBL" id="GHD78255.1"/>
    </source>
</evidence>
<feature type="domain" description="DUF4124" evidence="2">
    <location>
        <begin position="3"/>
        <end position="56"/>
    </location>
</feature>
<sequence>MGVLLLPAAAQAQVYRWVDGSGRTVFSDRPPPQGRKSETVKLRPLPPVAAPASAPASDGGLPQQVKQLNERIDEHNRKIKQENCSTARAHLARLEGLTQPNATTKAAPQSEAPLGAAIAAARDHVRTWCGN</sequence>
<keyword evidence="4" id="KW-1185">Reference proteome</keyword>
<gene>
    <name evidence="3" type="ORF">GCM10011419_20070</name>
</gene>
<name>A0ABQ3HEA2_9NEIS</name>
<comment type="caution">
    <text evidence="3">The sequence shown here is derived from an EMBL/GenBank/DDBJ whole genome shotgun (WGS) entry which is preliminary data.</text>
</comment>
<dbReference type="InterPro" id="IPR025392">
    <property type="entry name" value="DUF4124"/>
</dbReference>
<dbReference type="Proteomes" id="UP000662678">
    <property type="component" value="Unassembled WGS sequence"/>
</dbReference>
<evidence type="ECO:0000256" key="1">
    <source>
        <dbReference type="SAM" id="MobiDB-lite"/>
    </source>
</evidence>
<organism evidence="3 4">
    <name type="scientific">Vogesella fluminis</name>
    <dbReference type="NCBI Taxonomy" id="1069161"/>
    <lineage>
        <taxon>Bacteria</taxon>
        <taxon>Pseudomonadati</taxon>
        <taxon>Pseudomonadota</taxon>
        <taxon>Betaproteobacteria</taxon>
        <taxon>Neisseriales</taxon>
        <taxon>Chromobacteriaceae</taxon>
        <taxon>Vogesella</taxon>
    </lineage>
</organism>
<dbReference type="Pfam" id="PF13511">
    <property type="entry name" value="DUF4124"/>
    <property type="match status" value="1"/>
</dbReference>
<proteinExistence type="predicted"/>
<accession>A0ABQ3HEA2</accession>
<protein>
    <recommendedName>
        <fullName evidence="2">DUF4124 domain-containing protein</fullName>
    </recommendedName>
</protein>
<evidence type="ECO:0000313" key="4">
    <source>
        <dbReference type="Proteomes" id="UP000662678"/>
    </source>
</evidence>
<dbReference type="RefSeq" id="WP_386123450.1">
    <property type="nucleotide sequence ID" value="NZ_JBHUKB010000001.1"/>
</dbReference>
<dbReference type="EMBL" id="BMYP01000023">
    <property type="protein sequence ID" value="GHD78255.1"/>
    <property type="molecule type" value="Genomic_DNA"/>
</dbReference>
<reference evidence="4" key="1">
    <citation type="journal article" date="2019" name="Int. J. Syst. Evol. Microbiol.">
        <title>The Global Catalogue of Microorganisms (GCM) 10K type strain sequencing project: providing services to taxonomists for standard genome sequencing and annotation.</title>
        <authorList>
            <consortium name="The Broad Institute Genomics Platform"/>
            <consortium name="The Broad Institute Genome Sequencing Center for Infectious Disease"/>
            <person name="Wu L."/>
            <person name="Ma J."/>
        </authorList>
    </citation>
    <scope>NUCLEOTIDE SEQUENCE [LARGE SCALE GENOMIC DNA]</scope>
    <source>
        <strain evidence="4">KCTC 23713</strain>
    </source>
</reference>
<feature type="region of interest" description="Disordered" evidence="1">
    <location>
        <begin position="22"/>
        <end position="62"/>
    </location>
</feature>
<evidence type="ECO:0000259" key="2">
    <source>
        <dbReference type="Pfam" id="PF13511"/>
    </source>
</evidence>